<dbReference type="Proteomes" id="UP000054785">
    <property type="component" value="Unassembled WGS sequence"/>
</dbReference>
<sequence>MTMLQWKVGITVSKLKLYMARDFYHALPLKIIYSNTLKFTIIENGFIQGWSIKHQICLNSEKLLSKVSDFPGKDQFLTMVFLTPSLGQGWLIIPDVLQLNRFQLDDTASVIQILPLVIRKAMLAALKGNLTKTSSHWTGYSEIGGLSWRHAAIDNKRPGAILMNAPVRRSRSCLIPDR</sequence>
<dbReference type="EMBL" id="LNYC01000020">
    <property type="protein sequence ID" value="KTD02400.1"/>
    <property type="molecule type" value="Genomic_DNA"/>
</dbReference>
<name>A0A0W0U399_9GAMM</name>
<comment type="caution">
    <text evidence="1">The sequence shown here is derived from an EMBL/GenBank/DDBJ whole genome shotgun (WGS) entry which is preliminary data.</text>
</comment>
<reference evidence="1 2" key="1">
    <citation type="submission" date="2015-11" db="EMBL/GenBank/DDBJ databases">
        <title>Genomic analysis of 38 Legionella species identifies large and diverse effector repertoires.</title>
        <authorList>
            <person name="Burstein D."/>
            <person name="Amaro F."/>
            <person name="Zusman T."/>
            <person name="Lifshitz Z."/>
            <person name="Cohen O."/>
            <person name="Gilbert J.A."/>
            <person name="Pupko T."/>
            <person name="Shuman H.A."/>
            <person name="Segal G."/>
        </authorList>
    </citation>
    <scope>NUCLEOTIDE SEQUENCE [LARGE SCALE GENOMIC DNA]</scope>
    <source>
        <strain evidence="1 2">ATCC 49504</strain>
    </source>
</reference>
<keyword evidence="2" id="KW-1185">Reference proteome</keyword>
<dbReference type="AlphaFoldDB" id="A0A0W0U399"/>
<evidence type="ECO:0000313" key="2">
    <source>
        <dbReference type="Proteomes" id="UP000054785"/>
    </source>
</evidence>
<accession>A0A0W0U399</accession>
<evidence type="ECO:0000313" key="1">
    <source>
        <dbReference type="EMBL" id="KTD02400.1"/>
    </source>
</evidence>
<protein>
    <submittedName>
        <fullName evidence="1">Uncharacterized protein</fullName>
    </submittedName>
</protein>
<proteinExistence type="predicted"/>
<gene>
    <name evidence="1" type="ORF">Lgee_0729</name>
</gene>
<organism evidence="1 2">
    <name type="scientific">Legionella geestiana</name>
    <dbReference type="NCBI Taxonomy" id="45065"/>
    <lineage>
        <taxon>Bacteria</taxon>
        <taxon>Pseudomonadati</taxon>
        <taxon>Pseudomonadota</taxon>
        <taxon>Gammaproteobacteria</taxon>
        <taxon>Legionellales</taxon>
        <taxon>Legionellaceae</taxon>
        <taxon>Legionella</taxon>
    </lineage>
</organism>